<evidence type="ECO:0000313" key="2">
    <source>
        <dbReference type="EMBL" id="EEF43968.1"/>
    </source>
</evidence>
<feature type="compositionally biased region" description="Basic and acidic residues" evidence="1">
    <location>
        <begin position="89"/>
        <end position="99"/>
    </location>
</feature>
<sequence>MSKKKAFAGNTMTLKDFHGGSIPSDLPLPSAPGVCVRSSEWSGYDRPNSWGGPMGDLPDHHRARPSSSPATSHLDDKTPFLNHTCHIGPHFDEDERKPLDGVSVPRRTVSDESFRGVASGRLGLMPEPVSSRRVIGSAMGPQVASSYSGRVSEGSHVGASSQNVGGNNGQSAGSHPNIWAARKELAVGVNEPVQSAWSGASAVSKLAHASAPEKVSSGRWQSKHSIQYQADVEVFGHLETDKGLGYAHNRMGAVGSREYSDATLARHVERSLAIEDRFQGGRKEYVDHERTRAAPYSELKERNLSEHTDRVQPQSNDFRFNGSEFQSSVQSEPSERPKGYQQLSSYANGHIGKGDLNGHVNAAKSGLANESQNQVIERPKLSLKPRSQPLEQSEETRERERVALFGGARPREMVLKARGIDGASVSNHDMGQHPHRVKHNVPKVERIPEHAVPTRHGERTDNMPLDQRTGKKFERKDQRVDKQRRIRRNENWRDSREIEKQQQPQVQQERPPSPETWRKPVEQLKSACPDATGQRYGKTASALELAQAFSKSFSDPKPADQFSGQRSLPGKTQVPFSRLMGPTPATQINGY</sequence>
<dbReference type="GO" id="GO:0003743">
    <property type="term" value="F:translation initiation factor activity"/>
    <property type="evidence" value="ECO:0000318"/>
    <property type="project" value="GO_Central"/>
</dbReference>
<dbReference type="eggNOG" id="ENOG502QPMS">
    <property type="taxonomic scope" value="Eukaryota"/>
</dbReference>
<feature type="region of interest" description="Disordered" evidence="1">
    <location>
        <begin position="45"/>
        <end position="107"/>
    </location>
</feature>
<dbReference type="PANTHER" id="PTHR32091">
    <property type="entry name" value="EUKARYOTIC TRANSLATION INITIATION FACTOR 4B"/>
    <property type="match status" value="1"/>
</dbReference>
<feature type="compositionally biased region" description="Basic and acidic residues" evidence="1">
    <location>
        <begin position="288"/>
        <end position="310"/>
    </location>
</feature>
<reference evidence="3" key="1">
    <citation type="journal article" date="2010" name="Nat. Biotechnol.">
        <title>Draft genome sequence of the oilseed species Ricinus communis.</title>
        <authorList>
            <person name="Chan A.P."/>
            <person name="Crabtree J."/>
            <person name="Zhao Q."/>
            <person name="Lorenzi H."/>
            <person name="Orvis J."/>
            <person name="Puiu D."/>
            <person name="Melake-Berhan A."/>
            <person name="Jones K.M."/>
            <person name="Redman J."/>
            <person name="Chen G."/>
            <person name="Cahoon E.B."/>
            <person name="Gedil M."/>
            <person name="Stanke M."/>
            <person name="Haas B.J."/>
            <person name="Wortman J.R."/>
            <person name="Fraser-Liggett C.M."/>
            <person name="Ravel J."/>
            <person name="Rabinowicz P.D."/>
        </authorList>
    </citation>
    <scope>NUCLEOTIDE SEQUENCE [LARGE SCALE GENOMIC DNA]</scope>
    <source>
        <strain evidence="3">cv. Hale</strain>
    </source>
</reference>
<dbReference type="AlphaFoldDB" id="B9RXW2"/>
<dbReference type="Proteomes" id="UP000008311">
    <property type="component" value="Unassembled WGS sequence"/>
</dbReference>
<feature type="region of interest" description="Disordered" evidence="1">
    <location>
        <begin position="551"/>
        <end position="591"/>
    </location>
</feature>
<feature type="region of interest" description="Disordered" evidence="1">
    <location>
        <begin position="1"/>
        <end position="32"/>
    </location>
</feature>
<dbReference type="GO" id="GO:0003729">
    <property type="term" value="F:mRNA binding"/>
    <property type="evidence" value="ECO:0000318"/>
    <property type="project" value="GO_Central"/>
</dbReference>
<dbReference type="STRING" id="3988.B9RXW2"/>
<keyword evidence="3" id="KW-1185">Reference proteome</keyword>
<proteinExistence type="predicted"/>
<dbReference type="KEGG" id="rcu:8267423"/>
<feature type="compositionally biased region" description="Basic and acidic residues" evidence="1">
    <location>
        <begin position="468"/>
        <end position="500"/>
    </location>
</feature>
<accession>B9RXW2</accession>
<feature type="region of interest" description="Disordered" evidence="1">
    <location>
        <begin position="423"/>
        <end position="519"/>
    </location>
</feature>
<evidence type="ECO:0000313" key="3">
    <source>
        <dbReference type="Proteomes" id="UP000008311"/>
    </source>
</evidence>
<feature type="compositionally biased region" description="Low complexity" evidence="1">
    <location>
        <begin position="501"/>
        <end position="510"/>
    </location>
</feature>
<organism evidence="2 3">
    <name type="scientific">Ricinus communis</name>
    <name type="common">Castor bean</name>
    <dbReference type="NCBI Taxonomy" id="3988"/>
    <lineage>
        <taxon>Eukaryota</taxon>
        <taxon>Viridiplantae</taxon>
        <taxon>Streptophyta</taxon>
        <taxon>Embryophyta</taxon>
        <taxon>Tracheophyta</taxon>
        <taxon>Spermatophyta</taxon>
        <taxon>Magnoliopsida</taxon>
        <taxon>eudicotyledons</taxon>
        <taxon>Gunneridae</taxon>
        <taxon>Pentapetalae</taxon>
        <taxon>rosids</taxon>
        <taxon>fabids</taxon>
        <taxon>Malpighiales</taxon>
        <taxon>Euphorbiaceae</taxon>
        <taxon>Acalyphoideae</taxon>
        <taxon>Acalypheae</taxon>
        <taxon>Ricinus</taxon>
    </lineage>
</organism>
<dbReference type="OrthoDB" id="48651at2759"/>
<dbReference type="InParanoid" id="B9RXW2"/>
<name>B9RXW2_RICCO</name>
<evidence type="ECO:0000256" key="1">
    <source>
        <dbReference type="SAM" id="MobiDB-lite"/>
    </source>
</evidence>
<dbReference type="EMBL" id="EQ973828">
    <property type="protein sequence ID" value="EEF43968.1"/>
    <property type="molecule type" value="Genomic_DNA"/>
</dbReference>
<dbReference type="PANTHER" id="PTHR32091:SF4">
    <property type="entry name" value="OS07G0546100 PROTEIN"/>
    <property type="match status" value="1"/>
</dbReference>
<protein>
    <submittedName>
        <fullName evidence="2">Uncharacterized protein</fullName>
    </submittedName>
</protein>
<feature type="compositionally biased region" description="Polar residues" evidence="1">
    <location>
        <begin position="158"/>
        <end position="174"/>
    </location>
</feature>
<feature type="compositionally biased region" description="Polar residues" evidence="1">
    <location>
        <begin position="311"/>
        <end position="332"/>
    </location>
</feature>
<feature type="region of interest" description="Disordered" evidence="1">
    <location>
        <begin position="143"/>
        <end position="177"/>
    </location>
</feature>
<gene>
    <name evidence="2" type="ORF">RCOM_0906720</name>
</gene>
<feature type="region of interest" description="Disordered" evidence="1">
    <location>
        <begin position="288"/>
        <end position="405"/>
    </location>
</feature>
<dbReference type="FunCoup" id="B9RXW2">
    <property type="interactions" value="1873"/>
</dbReference>
<dbReference type="InterPro" id="IPR010433">
    <property type="entry name" value="EIF-4B_pln"/>
</dbReference>